<comment type="similarity">
    <text evidence="1 2">Belongs to the pirin family.</text>
</comment>
<dbReference type="Pfam" id="PF02678">
    <property type="entry name" value="Pirin"/>
    <property type="match status" value="1"/>
</dbReference>
<evidence type="ECO:0000256" key="1">
    <source>
        <dbReference type="ARBA" id="ARBA00008416"/>
    </source>
</evidence>
<dbReference type="PANTHER" id="PTHR13903">
    <property type="entry name" value="PIRIN-RELATED"/>
    <property type="match status" value="1"/>
</dbReference>
<protein>
    <submittedName>
        <fullName evidence="5">Pirin family protein</fullName>
    </submittedName>
</protein>
<accession>A0A2I8EU89</accession>
<organism evidence="5 6">
    <name type="scientific">Paraburkholderia terrae</name>
    <dbReference type="NCBI Taxonomy" id="311230"/>
    <lineage>
        <taxon>Bacteria</taxon>
        <taxon>Pseudomonadati</taxon>
        <taxon>Pseudomonadota</taxon>
        <taxon>Betaproteobacteria</taxon>
        <taxon>Burkholderiales</taxon>
        <taxon>Burkholderiaceae</taxon>
        <taxon>Paraburkholderia</taxon>
    </lineage>
</organism>
<dbReference type="AlphaFoldDB" id="A0A2I8EU89"/>
<reference evidence="5 6" key="1">
    <citation type="submission" date="2018-01" db="EMBL/GenBank/DDBJ databases">
        <title>Species boundaries and ecological features among Paraburkholderia terrae DSMZ17804T, P. hospita DSMZ17164T and P. caribensis DSMZ13236T.</title>
        <authorList>
            <person name="Pratama A.A."/>
        </authorList>
    </citation>
    <scope>NUCLEOTIDE SEQUENCE [LARGE SCALE GENOMIC DNA]</scope>
    <source>
        <strain evidence="5 6">DSM 17804</strain>
    </source>
</reference>
<dbReference type="PANTHER" id="PTHR13903:SF8">
    <property type="entry name" value="PIRIN"/>
    <property type="match status" value="1"/>
</dbReference>
<feature type="compositionally biased region" description="Polar residues" evidence="3">
    <location>
        <begin position="1"/>
        <end position="20"/>
    </location>
</feature>
<dbReference type="EMBL" id="CP026112">
    <property type="protein sequence ID" value="AUT63185.1"/>
    <property type="molecule type" value="Genomic_DNA"/>
</dbReference>
<feature type="region of interest" description="Disordered" evidence="3">
    <location>
        <begin position="1"/>
        <end position="28"/>
    </location>
</feature>
<evidence type="ECO:0000256" key="2">
    <source>
        <dbReference type="RuleBase" id="RU003457"/>
    </source>
</evidence>
<dbReference type="InterPro" id="IPR003829">
    <property type="entry name" value="Pirin_N_dom"/>
</dbReference>
<dbReference type="InterPro" id="IPR011051">
    <property type="entry name" value="RmlC_Cupin_sf"/>
</dbReference>
<dbReference type="Proteomes" id="UP000243502">
    <property type="component" value="Chromosome 2"/>
</dbReference>
<proteinExistence type="inferred from homology"/>
<feature type="domain" description="Pirin N-terminal" evidence="4">
    <location>
        <begin position="59"/>
        <end position="142"/>
    </location>
</feature>
<evidence type="ECO:0000313" key="5">
    <source>
        <dbReference type="EMBL" id="AUT63185.1"/>
    </source>
</evidence>
<dbReference type="InterPro" id="IPR014710">
    <property type="entry name" value="RmlC-like_jellyroll"/>
</dbReference>
<dbReference type="SUPFAM" id="SSF51182">
    <property type="entry name" value="RmlC-like cupins"/>
    <property type="match status" value="1"/>
</dbReference>
<evidence type="ECO:0000313" key="6">
    <source>
        <dbReference type="Proteomes" id="UP000243502"/>
    </source>
</evidence>
<dbReference type="RefSeq" id="WP_081920911.1">
    <property type="nucleotide sequence ID" value="NZ_CP026112.1"/>
</dbReference>
<name>A0A2I8EU89_9BURK</name>
<dbReference type="InterPro" id="IPR012093">
    <property type="entry name" value="Pirin"/>
</dbReference>
<evidence type="ECO:0000256" key="3">
    <source>
        <dbReference type="SAM" id="MobiDB-lite"/>
    </source>
</evidence>
<sequence length="301" mass="33033">MSYLTTATSPSDQYADTSVENGEERAEAVRSTRTIVARTAGRQHGPVNRLFSPGDLGGLLKPFVFLDYFDVPAHSNTRFSMHPHSGIATTTILLDGEVRYEDTTGAAGVMSAGSVEWMNAGGGVWHDGYPEGRTPVRGYQLWTALPAALELDQPNSQYLSAREIPSSGPARVILGEYENLRSPALAPYGINYLHVQLKAGEEWRYAPPAGHAVAWLCVQRGTLHVADQKVRAELVVFDESENALTLYADEDTEFVLGSAIAHPHDLVLGYYSVHTSEDALRRGEQKIVEIGEQLRRVGRLR</sequence>
<dbReference type="KEGG" id="pter:C2L65_26945"/>
<gene>
    <name evidence="5" type="ORF">C2L65_26945</name>
</gene>
<dbReference type="CDD" id="cd02247">
    <property type="entry name" value="cupin_pirin_C"/>
    <property type="match status" value="1"/>
</dbReference>
<dbReference type="OrthoDB" id="321327at2"/>
<evidence type="ECO:0000259" key="4">
    <source>
        <dbReference type="Pfam" id="PF02678"/>
    </source>
</evidence>
<dbReference type="Gene3D" id="2.60.120.10">
    <property type="entry name" value="Jelly Rolls"/>
    <property type="match status" value="1"/>
</dbReference>
<dbReference type="PIRSF" id="PIRSF006232">
    <property type="entry name" value="Pirin"/>
    <property type="match status" value="1"/>
</dbReference>